<gene>
    <name evidence="7" type="ORF">E4M00_16420</name>
</gene>
<feature type="compositionally biased region" description="Polar residues" evidence="5">
    <location>
        <begin position="1"/>
        <end position="11"/>
    </location>
</feature>
<dbReference type="InterPro" id="IPR010280">
    <property type="entry name" value="U5_MeTrfase_fam"/>
</dbReference>
<comment type="caution">
    <text evidence="7">The sequence shown here is derived from an EMBL/GenBank/DDBJ whole genome shotgun (WGS) entry which is preliminary data.</text>
</comment>
<feature type="binding site" evidence="4">
    <location>
        <position position="305"/>
    </location>
    <ligand>
        <name>S-adenosyl-L-methionine</name>
        <dbReference type="ChEBI" id="CHEBI:59789"/>
    </ligand>
</feature>
<dbReference type="RefSeq" id="WP_135121568.1">
    <property type="nucleotide sequence ID" value="NZ_SPQZ01000008.1"/>
</dbReference>
<dbReference type="Gene3D" id="2.40.50.1070">
    <property type="match status" value="1"/>
</dbReference>
<dbReference type="PROSITE" id="PS50926">
    <property type="entry name" value="TRAM"/>
    <property type="match status" value="1"/>
</dbReference>
<evidence type="ECO:0000256" key="5">
    <source>
        <dbReference type="SAM" id="MobiDB-lite"/>
    </source>
</evidence>
<keyword evidence="3 4" id="KW-0949">S-adenosyl-L-methionine</keyword>
<dbReference type="InterPro" id="IPR012340">
    <property type="entry name" value="NA-bd_OB-fold"/>
</dbReference>
<feature type="binding site" evidence="4">
    <location>
        <position position="273"/>
    </location>
    <ligand>
        <name>S-adenosyl-L-methionine</name>
        <dbReference type="ChEBI" id="CHEBI:59789"/>
    </ligand>
</feature>
<feature type="domain" description="TRAM" evidence="6">
    <location>
        <begin position="29"/>
        <end position="88"/>
    </location>
</feature>
<dbReference type="Pfam" id="PF01938">
    <property type="entry name" value="TRAM"/>
    <property type="match status" value="1"/>
</dbReference>
<dbReference type="GO" id="GO:0070041">
    <property type="term" value="F:rRNA (uridine-C5-)-methyltransferase activity"/>
    <property type="evidence" value="ECO:0007669"/>
    <property type="project" value="TreeGrafter"/>
</dbReference>
<dbReference type="SUPFAM" id="SSF53335">
    <property type="entry name" value="S-adenosyl-L-methionine-dependent methyltransferases"/>
    <property type="match status" value="1"/>
</dbReference>
<dbReference type="PANTHER" id="PTHR11061">
    <property type="entry name" value="RNA M5U METHYLTRANSFERASE"/>
    <property type="match status" value="1"/>
</dbReference>
<dbReference type="InterPro" id="IPR029063">
    <property type="entry name" value="SAM-dependent_MTases_sf"/>
</dbReference>
<feature type="compositionally biased region" description="Low complexity" evidence="5">
    <location>
        <begin position="20"/>
        <end position="33"/>
    </location>
</feature>
<reference evidence="7 8" key="1">
    <citation type="journal article" date="2018" name="J. Microbiol.">
        <title>Leifsonia flava sp. nov., a novel actinobacterium isolated from the rhizosphere of Aquilegia viridiflora.</title>
        <authorList>
            <person name="Cai Y."/>
            <person name="Tao W.Z."/>
            <person name="Ma Y.J."/>
            <person name="Cheng J."/>
            <person name="Zhang M.Y."/>
            <person name="Zhang Y.X."/>
        </authorList>
    </citation>
    <scope>NUCLEOTIDE SEQUENCE [LARGE SCALE GENOMIC DNA]</scope>
    <source>
        <strain evidence="7 8">SYP-B2174</strain>
    </source>
</reference>
<evidence type="ECO:0000256" key="2">
    <source>
        <dbReference type="ARBA" id="ARBA00022679"/>
    </source>
</evidence>
<evidence type="ECO:0000259" key="6">
    <source>
        <dbReference type="PROSITE" id="PS50926"/>
    </source>
</evidence>
<dbReference type="EMBL" id="SPQZ01000008">
    <property type="protein sequence ID" value="TFV94970.1"/>
    <property type="molecule type" value="Genomic_DNA"/>
</dbReference>
<dbReference type="InterPro" id="IPR002792">
    <property type="entry name" value="TRAM_dom"/>
</dbReference>
<organism evidence="7 8">
    <name type="scientific">Orlajensenia leifsoniae</name>
    <dbReference type="NCBI Taxonomy" id="2561933"/>
    <lineage>
        <taxon>Bacteria</taxon>
        <taxon>Bacillati</taxon>
        <taxon>Actinomycetota</taxon>
        <taxon>Actinomycetes</taxon>
        <taxon>Micrococcales</taxon>
        <taxon>Microbacteriaceae</taxon>
        <taxon>Orlajensenia</taxon>
    </lineage>
</organism>
<dbReference type="Pfam" id="PF05958">
    <property type="entry name" value="tRNA_U5-meth_tr"/>
    <property type="match status" value="1"/>
</dbReference>
<dbReference type="Gene3D" id="3.40.50.150">
    <property type="entry name" value="Vaccinia Virus protein VP39"/>
    <property type="match status" value="2"/>
</dbReference>
<feature type="binding site" evidence="4">
    <location>
        <position position="381"/>
    </location>
    <ligand>
        <name>S-adenosyl-L-methionine</name>
        <dbReference type="ChEBI" id="CHEBI:59789"/>
    </ligand>
</feature>
<evidence type="ECO:0000256" key="3">
    <source>
        <dbReference type="ARBA" id="ARBA00022691"/>
    </source>
</evidence>
<proteinExistence type="inferred from homology"/>
<dbReference type="PROSITE" id="PS51687">
    <property type="entry name" value="SAM_MT_RNA_M5U"/>
    <property type="match status" value="1"/>
</dbReference>
<accession>A0A4Y9QRS1</accession>
<dbReference type="PANTHER" id="PTHR11061:SF30">
    <property type="entry name" value="TRNA (URACIL(54)-C(5))-METHYLTRANSFERASE"/>
    <property type="match status" value="1"/>
</dbReference>
<evidence type="ECO:0000313" key="8">
    <source>
        <dbReference type="Proteomes" id="UP000298127"/>
    </source>
</evidence>
<feature type="region of interest" description="Disordered" evidence="5">
    <location>
        <begin position="1"/>
        <end position="33"/>
    </location>
</feature>
<feature type="active site" description="Nucleophile" evidence="4">
    <location>
        <position position="408"/>
    </location>
</feature>
<keyword evidence="1 4" id="KW-0489">Methyltransferase</keyword>
<evidence type="ECO:0000256" key="4">
    <source>
        <dbReference type="PROSITE-ProRule" id="PRU01024"/>
    </source>
</evidence>
<name>A0A4Y9QRS1_9MICO</name>
<keyword evidence="8" id="KW-1185">Reference proteome</keyword>
<feature type="binding site" evidence="4">
    <location>
        <position position="329"/>
    </location>
    <ligand>
        <name>S-adenosyl-L-methionine</name>
        <dbReference type="ChEBI" id="CHEBI:59789"/>
    </ligand>
</feature>
<comment type="similarity">
    <text evidence="4">Belongs to the class I-like SAM-binding methyltransferase superfamily. RNA M5U methyltransferase family.</text>
</comment>
<evidence type="ECO:0000313" key="7">
    <source>
        <dbReference type="EMBL" id="TFV94970.1"/>
    </source>
</evidence>
<dbReference type="GO" id="GO:0070475">
    <property type="term" value="P:rRNA base methylation"/>
    <property type="evidence" value="ECO:0007669"/>
    <property type="project" value="TreeGrafter"/>
</dbReference>
<protein>
    <submittedName>
        <fullName evidence="7">Class I SAM-dependent RNA methyltransferase</fullName>
    </submittedName>
</protein>
<dbReference type="Gene3D" id="2.40.50.140">
    <property type="entry name" value="Nucleic acid-binding proteins"/>
    <property type="match status" value="1"/>
</dbReference>
<dbReference type="AlphaFoldDB" id="A0A4Y9QRS1"/>
<dbReference type="SUPFAM" id="SSF50249">
    <property type="entry name" value="Nucleic acid-binding proteins"/>
    <property type="match status" value="1"/>
</dbReference>
<sequence>MAQNRNRTPSAEPSGRRGGVRSAAGSEAGTGAGTTVELDVTNVAHGGVFVARHEGRVVFVSDTLPGERVLAHVSDDAHASFWRAETVDVLTAAPERRDHVWPESSVDRAPAERAGGAEFGHIDQDFQRELKRRVLTDSFSRMAKIDTDVEVEAIPTAPDAGPDAASTGTGWRTRVRLQVAPDGRVGPFAARSHHVVPVTSLPLATAAVEAIAPLTQRFPGAAHVDLIAPSDAVARIVVSENDRRGKPKAPPHAIVHEIVGERRFRLEAGGFWQVHARAAETLSRAVQEAIDGDEFDPRAANLDLYGGVGLLAAAVGDRFGSTVRITTVESDARATDHAAENLSEWLGAAAVTSRVDRFLRELAEAPAAERRRLEGATVVLDPPRSGAGREVVDSLVDLRPRQLVYVACDPVALARDAGLLRERGYELQALRAFDLFPNTHHVEAVARFMRAS</sequence>
<dbReference type="Proteomes" id="UP000298127">
    <property type="component" value="Unassembled WGS sequence"/>
</dbReference>
<keyword evidence="2 4" id="KW-0808">Transferase</keyword>
<evidence type="ECO:0000256" key="1">
    <source>
        <dbReference type="ARBA" id="ARBA00022603"/>
    </source>
</evidence>